<accession>A0A949K1P7</accession>
<dbReference type="PANTHER" id="PTHR34220:SF11">
    <property type="entry name" value="SENSOR PROTEIN KINASE HPTS"/>
    <property type="match status" value="1"/>
</dbReference>
<keyword evidence="3" id="KW-0597">Phosphoprotein</keyword>
<keyword evidence="8" id="KW-0067">ATP-binding</keyword>
<dbReference type="EMBL" id="JAHQCW010000024">
    <property type="protein sequence ID" value="MBU9737712.1"/>
    <property type="molecule type" value="Genomic_DNA"/>
</dbReference>
<dbReference type="GO" id="GO:0005524">
    <property type="term" value="F:ATP binding"/>
    <property type="evidence" value="ECO:0007669"/>
    <property type="project" value="UniProtKB-KW"/>
</dbReference>
<name>A0A949K1P7_9FIRM</name>
<dbReference type="Pfam" id="PF06580">
    <property type="entry name" value="His_kinase"/>
    <property type="match status" value="1"/>
</dbReference>
<gene>
    <name evidence="15" type="ORF">KTH89_14290</name>
</gene>
<dbReference type="GO" id="GO:0000155">
    <property type="term" value="F:phosphorelay sensor kinase activity"/>
    <property type="evidence" value="ECO:0007669"/>
    <property type="project" value="InterPro"/>
</dbReference>
<keyword evidence="4" id="KW-0808">Transferase</keyword>
<evidence type="ECO:0000256" key="5">
    <source>
        <dbReference type="ARBA" id="ARBA00022692"/>
    </source>
</evidence>
<dbReference type="Proteomes" id="UP000712157">
    <property type="component" value="Unassembled WGS sequence"/>
</dbReference>
<evidence type="ECO:0000256" key="6">
    <source>
        <dbReference type="ARBA" id="ARBA00022741"/>
    </source>
</evidence>
<dbReference type="Gene3D" id="6.10.340.10">
    <property type="match status" value="1"/>
</dbReference>
<evidence type="ECO:0000256" key="9">
    <source>
        <dbReference type="ARBA" id="ARBA00022989"/>
    </source>
</evidence>
<keyword evidence="2" id="KW-1003">Cell membrane</keyword>
<dbReference type="Gene3D" id="3.30.450.20">
    <property type="entry name" value="PAS domain"/>
    <property type="match status" value="2"/>
</dbReference>
<feature type="domain" description="Histidine kinase/HSP90-like ATPase" evidence="13">
    <location>
        <begin position="483"/>
        <end position="590"/>
    </location>
</feature>
<evidence type="ECO:0000259" key="14">
    <source>
        <dbReference type="Pfam" id="PF06580"/>
    </source>
</evidence>
<dbReference type="InterPro" id="IPR010559">
    <property type="entry name" value="Sig_transdc_His_kin_internal"/>
</dbReference>
<evidence type="ECO:0000256" key="12">
    <source>
        <dbReference type="SAM" id="Phobius"/>
    </source>
</evidence>
<dbReference type="InterPro" id="IPR003594">
    <property type="entry name" value="HATPase_dom"/>
</dbReference>
<dbReference type="PANTHER" id="PTHR34220">
    <property type="entry name" value="SENSOR HISTIDINE KINASE YPDA"/>
    <property type="match status" value="1"/>
</dbReference>
<evidence type="ECO:0000256" key="11">
    <source>
        <dbReference type="ARBA" id="ARBA00023136"/>
    </source>
</evidence>
<proteinExistence type="predicted"/>
<dbReference type="Gene3D" id="3.30.565.10">
    <property type="entry name" value="Histidine kinase-like ATPase, C-terminal domain"/>
    <property type="match status" value="1"/>
</dbReference>
<evidence type="ECO:0000313" key="15">
    <source>
        <dbReference type="EMBL" id="MBU9737712.1"/>
    </source>
</evidence>
<dbReference type="InterPro" id="IPR050640">
    <property type="entry name" value="Bact_2-comp_sensor_kinase"/>
</dbReference>
<evidence type="ECO:0000256" key="1">
    <source>
        <dbReference type="ARBA" id="ARBA00004651"/>
    </source>
</evidence>
<evidence type="ECO:0000256" key="4">
    <source>
        <dbReference type="ARBA" id="ARBA00022679"/>
    </source>
</evidence>
<comment type="caution">
    <text evidence="15">The sequence shown here is derived from an EMBL/GenBank/DDBJ whole genome shotgun (WGS) entry which is preliminary data.</text>
</comment>
<evidence type="ECO:0000313" key="16">
    <source>
        <dbReference type="Proteomes" id="UP000712157"/>
    </source>
</evidence>
<protein>
    <submittedName>
        <fullName evidence="15">Histidine kinase</fullName>
    </submittedName>
</protein>
<evidence type="ECO:0000256" key="2">
    <source>
        <dbReference type="ARBA" id="ARBA00022475"/>
    </source>
</evidence>
<keyword evidence="16" id="KW-1185">Reference proteome</keyword>
<dbReference type="InterPro" id="IPR036890">
    <property type="entry name" value="HATPase_C_sf"/>
</dbReference>
<dbReference type="SUPFAM" id="SSF55874">
    <property type="entry name" value="ATPase domain of HSP90 chaperone/DNA topoisomerase II/histidine kinase"/>
    <property type="match status" value="1"/>
</dbReference>
<sequence>MKLFKVFKKNFQLKQVLLFCFLFLVFLSTFLMVVFSYSIYSKNITKQLASSRVDVLEQISERTSSILQTVNVVSNFYYYNLPFNRSDLDYTRELSPEEQLNIIHSMDTLDGILQKTIDATNIDFYYTIALNNGFTYSTDGYPSRRTIDMYQKKLWYADIIAAKGQPVLISTHRNFSEKPQYVFSMAYSILHPDTGEQLGIFLLNVKESNLSATYESLINNNNSIYIIDQKGTIISHNNKDMLSINFYNMDRFDQIFGDTDFQIIDKNKEKFLFSKCENSTLGWVMIEEIPLEVVLRPLASIQYIVIIFGFVVFLVIISLSYYLSSKIVKPLSNLCQQLEKVGSDEAPENFNVRGWAEINTISDECNYMLGRINMLVEDIKLKEESKRQVELQAMLAQMNPHFIYNTLFSVKCMVDMGRKDRALGVIDAFTVILKNTMSYTNKFMLVSDELNFLENYITLQKYRYGDIFDFITDVPEQFRSLRILRMMLQPLIENSIFHGFSDIGYRGQITLRICSQGGDLLITLFDNGTGMDEEQLNRLWDGDLVPSSQHSNLIGIRNISDRLLLHFGPSYGITIDSKEGCGTRIRILHPRIENDAN</sequence>
<evidence type="ECO:0000256" key="10">
    <source>
        <dbReference type="ARBA" id="ARBA00023012"/>
    </source>
</evidence>
<dbReference type="GO" id="GO:0005886">
    <property type="term" value="C:plasma membrane"/>
    <property type="evidence" value="ECO:0007669"/>
    <property type="project" value="UniProtKB-SubCell"/>
</dbReference>
<organism evidence="15 16">
    <name type="scientific">Diplocloster agilis</name>
    <dbReference type="NCBI Taxonomy" id="2850323"/>
    <lineage>
        <taxon>Bacteria</taxon>
        <taxon>Bacillati</taxon>
        <taxon>Bacillota</taxon>
        <taxon>Clostridia</taxon>
        <taxon>Lachnospirales</taxon>
        <taxon>Lachnospiraceae</taxon>
        <taxon>Diplocloster</taxon>
    </lineage>
</organism>
<feature type="domain" description="Signal transduction histidine kinase internal region" evidence="14">
    <location>
        <begin position="390"/>
        <end position="466"/>
    </location>
</feature>
<dbReference type="RefSeq" id="WP_238722153.1">
    <property type="nucleotide sequence ID" value="NZ_JAHQCW010000024.1"/>
</dbReference>
<dbReference type="Pfam" id="PF02518">
    <property type="entry name" value="HATPase_c"/>
    <property type="match status" value="1"/>
</dbReference>
<feature type="transmembrane region" description="Helical" evidence="12">
    <location>
        <begin position="301"/>
        <end position="323"/>
    </location>
</feature>
<evidence type="ECO:0000256" key="3">
    <source>
        <dbReference type="ARBA" id="ARBA00022553"/>
    </source>
</evidence>
<evidence type="ECO:0000256" key="8">
    <source>
        <dbReference type="ARBA" id="ARBA00022840"/>
    </source>
</evidence>
<evidence type="ECO:0000259" key="13">
    <source>
        <dbReference type="Pfam" id="PF02518"/>
    </source>
</evidence>
<keyword evidence="10" id="KW-0902">Two-component regulatory system</keyword>
<comment type="subcellular location">
    <subcellularLocation>
        <location evidence="1">Cell membrane</location>
        <topology evidence="1">Multi-pass membrane protein</topology>
    </subcellularLocation>
</comment>
<keyword evidence="6" id="KW-0547">Nucleotide-binding</keyword>
<keyword evidence="9 12" id="KW-1133">Transmembrane helix</keyword>
<keyword evidence="11 12" id="KW-0472">Membrane</keyword>
<evidence type="ECO:0000256" key="7">
    <source>
        <dbReference type="ARBA" id="ARBA00022777"/>
    </source>
</evidence>
<keyword evidence="5 12" id="KW-0812">Transmembrane</keyword>
<keyword evidence="7 15" id="KW-0418">Kinase</keyword>
<reference evidence="15" key="1">
    <citation type="submission" date="2021-06" db="EMBL/GenBank/DDBJ databases">
        <title>Description of novel taxa of the family Lachnospiraceae.</title>
        <authorList>
            <person name="Chaplin A.V."/>
            <person name="Sokolova S.R."/>
            <person name="Pikina A.P."/>
            <person name="Korzhanova M."/>
            <person name="Belova V."/>
            <person name="Korostin D."/>
            <person name="Efimov B.A."/>
        </authorList>
    </citation>
    <scope>NUCLEOTIDE SEQUENCE</scope>
    <source>
        <strain evidence="15">ASD5720</strain>
    </source>
</reference>
<dbReference type="AlphaFoldDB" id="A0A949K1P7"/>